<comment type="caution">
    <text evidence="1">The sequence shown here is derived from an EMBL/GenBank/DDBJ whole genome shotgun (WGS) entry which is preliminary data.</text>
</comment>
<proteinExistence type="predicted"/>
<evidence type="ECO:0000313" key="1">
    <source>
        <dbReference type="EMBL" id="KAF2564214.1"/>
    </source>
</evidence>
<name>A0A8S9I3H6_BRACR</name>
<accession>A0A8S9I3H6</accession>
<dbReference type="EMBL" id="QGKY02001250">
    <property type="protein sequence ID" value="KAF2564214.1"/>
    <property type="molecule type" value="Genomic_DNA"/>
</dbReference>
<gene>
    <name evidence="1" type="ORF">F2Q70_00014573</name>
</gene>
<reference evidence="1" key="1">
    <citation type="submission" date="2019-12" db="EMBL/GenBank/DDBJ databases">
        <title>Genome sequencing and annotation of Brassica cretica.</title>
        <authorList>
            <person name="Studholme D.J."/>
            <person name="Sarris P.F."/>
        </authorList>
    </citation>
    <scope>NUCLEOTIDE SEQUENCE</scope>
    <source>
        <strain evidence="1">PFS-102/07</strain>
        <tissue evidence="1">Leaf</tissue>
    </source>
</reference>
<protein>
    <submittedName>
        <fullName evidence="1">Uncharacterized protein</fullName>
    </submittedName>
</protein>
<sequence length="55" mass="6026">MVVDPLLAGEDEGGVGMFWCVAVDKDYRPDAKEIAGDLKRIKNCTRLGEDDVAKD</sequence>
<dbReference type="AlphaFoldDB" id="A0A8S9I3H6"/>
<organism evidence="1">
    <name type="scientific">Brassica cretica</name>
    <name type="common">Mustard</name>
    <dbReference type="NCBI Taxonomy" id="69181"/>
    <lineage>
        <taxon>Eukaryota</taxon>
        <taxon>Viridiplantae</taxon>
        <taxon>Streptophyta</taxon>
        <taxon>Embryophyta</taxon>
        <taxon>Tracheophyta</taxon>
        <taxon>Spermatophyta</taxon>
        <taxon>Magnoliopsida</taxon>
        <taxon>eudicotyledons</taxon>
        <taxon>Gunneridae</taxon>
        <taxon>Pentapetalae</taxon>
        <taxon>rosids</taxon>
        <taxon>malvids</taxon>
        <taxon>Brassicales</taxon>
        <taxon>Brassicaceae</taxon>
        <taxon>Brassiceae</taxon>
        <taxon>Brassica</taxon>
    </lineage>
</organism>